<evidence type="ECO:0000256" key="10">
    <source>
        <dbReference type="ARBA" id="ARBA00023139"/>
    </source>
</evidence>
<evidence type="ECO:0000256" key="1">
    <source>
        <dbReference type="ARBA" id="ARBA00004251"/>
    </source>
</evidence>
<reference evidence="18" key="1">
    <citation type="submission" date="2025-08" db="UniProtKB">
        <authorList>
            <consortium name="RefSeq"/>
        </authorList>
    </citation>
    <scope>IDENTIFICATION</scope>
    <source>
        <tissue evidence="18">Blood</tissue>
    </source>
</reference>
<keyword evidence="5" id="KW-0732">Signal</keyword>
<proteinExistence type="predicted"/>
<name>A0A9W3EVL5_CAMBA</name>
<dbReference type="AlphaFoldDB" id="A0A9W3EVL5"/>
<dbReference type="PROSITE" id="PS50835">
    <property type="entry name" value="IG_LIKE"/>
    <property type="match status" value="1"/>
</dbReference>
<evidence type="ECO:0000256" key="7">
    <source>
        <dbReference type="ARBA" id="ARBA00022989"/>
    </source>
</evidence>
<dbReference type="Pfam" id="PF07686">
    <property type="entry name" value="V-set"/>
    <property type="match status" value="1"/>
</dbReference>
<dbReference type="PANTHER" id="PTHR10441">
    <property type="entry name" value="CD8 ALPHA CHAIN"/>
    <property type="match status" value="1"/>
</dbReference>
<keyword evidence="10" id="KW-0564">Palmitate</keyword>
<evidence type="ECO:0000256" key="14">
    <source>
        <dbReference type="ARBA" id="ARBA00023319"/>
    </source>
</evidence>
<evidence type="ECO:0000256" key="9">
    <source>
        <dbReference type="ARBA" id="ARBA00023136"/>
    </source>
</evidence>
<keyword evidence="11" id="KW-1015">Disulfide bond</keyword>
<evidence type="ECO:0000256" key="16">
    <source>
        <dbReference type="SAM" id="Phobius"/>
    </source>
</evidence>
<keyword evidence="13" id="KW-0449">Lipoprotein</keyword>
<evidence type="ECO:0000256" key="5">
    <source>
        <dbReference type="ARBA" id="ARBA00022729"/>
    </source>
</evidence>
<dbReference type="SMART" id="SM00409">
    <property type="entry name" value="IG"/>
    <property type="match status" value="1"/>
</dbReference>
<evidence type="ECO:0000256" key="13">
    <source>
        <dbReference type="ARBA" id="ARBA00023288"/>
    </source>
</evidence>
<dbReference type="GO" id="GO:0009897">
    <property type="term" value="C:external side of plasma membrane"/>
    <property type="evidence" value="ECO:0007669"/>
    <property type="project" value="TreeGrafter"/>
</dbReference>
<dbReference type="PANTHER" id="PTHR10441:SF2">
    <property type="entry name" value="T-CELL SURFACE GLYCOPROTEIN CD8 ALPHA CHAIN"/>
    <property type="match status" value="1"/>
</dbReference>
<feature type="transmembrane region" description="Helical" evidence="16">
    <location>
        <begin position="270"/>
        <end position="293"/>
    </location>
</feature>
<organism evidence="18">
    <name type="scientific">Camelus bactrianus</name>
    <name type="common">Bactrian camel</name>
    <dbReference type="NCBI Taxonomy" id="9837"/>
    <lineage>
        <taxon>Eukaryota</taxon>
        <taxon>Metazoa</taxon>
        <taxon>Chordata</taxon>
        <taxon>Craniata</taxon>
        <taxon>Vertebrata</taxon>
        <taxon>Euteleostomi</taxon>
        <taxon>Mammalia</taxon>
        <taxon>Eutheria</taxon>
        <taxon>Laurasiatheria</taxon>
        <taxon>Artiodactyla</taxon>
        <taxon>Tylopoda</taxon>
        <taxon>Camelidae</taxon>
        <taxon>Camelus</taxon>
    </lineage>
</organism>
<dbReference type="InterPro" id="IPR013106">
    <property type="entry name" value="Ig_V-set"/>
</dbReference>
<keyword evidence="8" id="KW-1064">Adaptive immunity</keyword>
<keyword evidence="12" id="KW-0325">Glycoprotein</keyword>
<evidence type="ECO:0000256" key="15">
    <source>
        <dbReference type="SAM" id="MobiDB-lite"/>
    </source>
</evidence>
<evidence type="ECO:0000259" key="17">
    <source>
        <dbReference type="PROSITE" id="PS50835"/>
    </source>
</evidence>
<dbReference type="InterPro" id="IPR013783">
    <property type="entry name" value="Ig-like_fold"/>
</dbReference>
<dbReference type="Gene3D" id="2.60.40.10">
    <property type="entry name" value="Immunoglobulins"/>
    <property type="match status" value="1"/>
</dbReference>
<dbReference type="SUPFAM" id="SSF48726">
    <property type="entry name" value="Immunoglobulin"/>
    <property type="match status" value="1"/>
</dbReference>
<evidence type="ECO:0000256" key="12">
    <source>
        <dbReference type="ARBA" id="ARBA00023180"/>
    </source>
</evidence>
<feature type="region of interest" description="Disordered" evidence="15">
    <location>
        <begin position="14"/>
        <end position="86"/>
    </location>
</feature>
<evidence type="ECO:0000256" key="3">
    <source>
        <dbReference type="ARBA" id="ARBA00022475"/>
    </source>
</evidence>
<keyword evidence="9 16" id="KW-0472">Membrane</keyword>
<feature type="region of interest" description="Disordered" evidence="15">
    <location>
        <begin position="227"/>
        <end position="260"/>
    </location>
</feature>
<dbReference type="GO" id="GO:0002456">
    <property type="term" value="P:T cell mediated immunity"/>
    <property type="evidence" value="ECO:0007669"/>
    <property type="project" value="TreeGrafter"/>
</dbReference>
<protein>
    <recommendedName>
        <fullName evidence="2">T-cell surface glycoprotein CD8 alpha chain</fullName>
    </recommendedName>
</protein>
<gene>
    <name evidence="18" type="primary">CD8A</name>
</gene>
<evidence type="ECO:0000256" key="11">
    <source>
        <dbReference type="ARBA" id="ARBA00023157"/>
    </source>
</evidence>
<evidence type="ECO:0000256" key="8">
    <source>
        <dbReference type="ARBA" id="ARBA00023130"/>
    </source>
</evidence>
<dbReference type="PROSITE" id="PS51257">
    <property type="entry name" value="PROKAR_LIPOPROTEIN"/>
    <property type="match status" value="1"/>
</dbReference>
<dbReference type="InterPro" id="IPR003599">
    <property type="entry name" value="Ig_sub"/>
</dbReference>
<keyword evidence="7 16" id="KW-1133">Transmembrane helix</keyword>
<dbReference type="SMART" id="SM00406">
    <property type="entry name" value="IGv"/>
    <property type="match status" value="1"/>
</dbReference>
<evidence type="ECO:0000256" key="4">
    <source>
        <dbReference type="ARBA" id="ARBA00022692"/>
    </source>
</evidence>
<keyword evidence="6" id="KW-0391">Immunity</keyword>
<dbReference type="CTD" id="925"/>
<dbReference type="GO" id="GO:0007166">
    <property type="term" value="P:cell surface receptor signaling pathway"/>
    <property type="evidence" value="ECO:0007669"/>
    <property type="project" value="TreeGrafter"/>
</dbReference>
<dbReference type="RefSeq" id="XP_010957429.2">
    <property type="nucleotide sequence ID" value="XM_010959127.2"/>
</dbReference>
<evidence type="ECO:0000256" key="2">
    <source>
        <dbReference type="ARBA" id="ARBA00021525"/>
    </source>
</evidence>
<evidence type="ECO:0000313" key="18">
    <source>
        <dbReference type="RefSeq" id="XP_010957429.2"/>
    </source>
</evidence>
<keyword evidence="4 16" id="KW-0812">Transmembrane</keyword>
<dbReference type="InterPro" id="IPR007110">
    <property type="entry name" value="Ig-like_dom"/>
</dbReference>
<accession>A0A9W3EVL5</accession>
<comment type="subcellular location">
    <subcellularLocation>
        <location evidence="1">Cell membrane</location>
        <topology evidence="1">Single-pass type I membrane protein</topology>
    </subcellularLocation>
</comment>
<dbReference type="KEGG" id="cbai:105072260"/>
<dbReference type="InterPro" id="IPR036179">
    <property type="entry name" value="Ig-like_dom_sf"/>
</dbReference>
<feature type="domain" description="Ig-like" evidence="17">
    <location>
        <begin position="89"/>
        <end position="204"/>
    </location>
</feature>
<feature type="compositionally biased region" description="Polar residues" evidence="15">
    <location>
        <begin position="14"/>
        <end position="28"/>
    </location>
</feature>
<evidence type="ECO:0000256" key="6">
    <source>
        <dbReference type="ARBA" id="ARBA00022859"/>
    </source>
</evidence>
<keyword evidence="14" id="KW-0393">Immunoglobulin domain</keyword>
<dbReference type="GO" id="GO:0045065">
    <property type="term" value="P:cytotoxic T cell differentiation"/>
    <property type="evidence" value="ECO:0007669"/>
    <property type="project" value="TreeGrafter"/>
</dbReference>
<sequence length="322" mass="34491">MGSRAILRAISKPFSLSQTRSSQPSPASWQGCLDGSGSPSGSAGLEGDNGEKEGDSLRGGASGDITSSEREIGLGGQSKGATSPLGVPPAPARLLAWLLNTDTALGSHLFRMSPEKVQAHLGEQVKLDCEVLQPGQTSGCSWLYQKPEAASGPTFLAYISSSRSKMAEGLNTNYISAKKTRDSNFQLTLHRFREKDQGYYFCSVFINSVMHFSKLVQVFLPAKPTTTTVATPPPKRAPTNASLPVTPRPEACRPSAGSKDTSGMDFACDLYIWAPLAGTCAILLLSLVITVICNRRNRRRVCKCPRPVARQGGKPSPSERYI</sequence>
<dbReference type="InterPro" id="IPR015468">
    <property type="entry name" value="CD8_asu"/>
</dbReference>
<keyword evidence="3" id="KW-1003">Cell membrane</keyword>